<dbReference type="Proteomes" id="UP001500571">
    <property type="component" value="Unassembled WGS sequence"/>
</dbReference>
<keyword evidence="5" id="KW-0804">Transcription</keyword>
<dbReference type="InterPro" id="IPR036388">
    <property type="entry name" value="WH-like_DNA-bd_sf"/>
</dbReference>
<dbReference type="EMBL" id="BAAAPB010000002">
    <property type="protein sequence ID" value="GAA1965078.1"/>
    <property type="molecule type" value="Genomic_DNA"/>
</dbReference>
<dbReference type="CDD" id="cd06171">
    <property type="entry name" value="Sigma70_r4"/>
    <property type="match status" value="1"/>
</dbReference>
<evidence type="ECO:0000259" key="7">
    <source>
        <dbReference type="Pfam" id="PF08281"/>
    </source>
</evidence>
<accession>A0ABP5CJW0</accession>
<evidence type="ECO:0000256" key="3">
    <source>
        <dbReference type="ARBA" id="ARBA00023082"/>
    </source>
</evidence>
<evidence type="ECO:0000256" key="4">
    <source>
        <dbReference type="ARBA" id="ARBA00023125"/>
    </source>
</evidence>
<dbReference type="PANTHER" id="PTHR43133">
    <property type="entry name" value="RNA POLYMERASE ECF-TYPE SIGMA FACTO"/>
    <property type="match status" value="1"/>
</dbReference>
<proteinExistence type="inferred from homology"/>
<evidence type="ECO:0000313" key="8">
    <source>
        <dbReference type="EMBL" id="GAA1965078.1"/>
    </source>
</evidence>
<dbReference type="InterPro" id="IPR014284">
    <property type="entry name" value="RNA_pol_sigma-70_dom"/>
</dbReference>
<dbReference type="InterPro" id="IPR013325">
    <property type="entry name" value="RNA_pol_sigma_r2"/>
</dbReference>
<dbReference type="PANTHER" id="PTHR43133:SF50">
    <property type="entry name" value="ECF RNA POLYMERASE SIGMA FACTOR SIGM"/>
    <property type="match status" value="1"/>
</dbReference>
<evidence type="ECO:0000313" key="9">
    <source>
        <dbReference type="Proteomes" id="UP001500571"/>
    </source>
</evidence>
<keyword evidence="3" id="KW-0731">Sigma factor</keyword>
<name>A0ABP5CJW0_9ACTN</name>
<protein>
    <recommendedName>
        <fullName evidence="10">Sigma-70 family RNA polymerase sigma factor</fullName>
    </recommendedName>
</protein>
<dbReference type="InterPro" id="IPR013324">
    <property type="entry name" value="RNA_pol_sigma_r3/r4-like"/>
</dbReference>
<gene>
    <name evidence="8" type="ORF">GCM10009798_26670</name>
</gene>
<evidence type="ECO:0008006" key="10">
    <source>
        <dbReference type="Google" id="ProtNLM"/>
    </source>
</evidence>
<dbReference type="SUPFAM" id="SSF88659">
    <property type="entry name" value="Sigma3 and sigma4 domains of RNA polymerase sigma factors"/>
    <property type="match status" value="1"/>
</dbReference>
<dbReference type="Pfam" id="PF04542">
    <property type="entry name" value="Sigma70_r2"/>
    <property type="match status" value="1"/>
</dbReference>
<comment type="caution">
    <text evidence="8">The sequence shown here is derived from an EMBL/GenBank/DDBJ whole genome shotgun (WGS) entry which is preliminary data.</text>
</comment>
<sequence>MDDDGDRIIMGDMVSVSRRTPPVSEMLSVRTSARDESREFREIFQATYPRLVRMLWFVVHDHELAQEIAQEAFIDLHRQWRTVGSYDRPDLWVRRVALRKAQREAARSVRRVHAERQAAVPETAGAADTGLPDPALRAALATLPTMQRAVVALFYLEDRPMEEVADLLGCSTSTGFVHLHRARHRLAALLSEPVSEEVDGHVD</sequence>
<reference evidence="9" key="1">
    <citation type="journal article" date="2019" name="Int. J. Syst. Evol. Microbiol.">
        <title>The Global Catalogue of Microorganisms (GCM) 10K type strain sequencing project: providing services to taxonomists for standard genome sequencing and annotation.</title>
        <authorList>
            <consortium name="The Broad Institute Genomics Platform"/>
            <consortium name="The Broad Institute Genome Sequencing Center for Infectious Disease"/>
            <person name="Wu L."/>
            <person name="Ma J."/>
        </authorList>
    </citation>
    <scope>NUCLEOTIDE SEQUENCE [LARGE SCALE GENOMIC DNA]</scope>
    <source>
        <strain evidence="9">JCM 15309</strain>
    </source>
</reference>
<keyword evidence="4" id="KW-0238">DNA-binding</keyword>
<comment type="similarity">
    <text evidence="1">Belongs to the sigma-70 factor family. ECF subfamily.</text>
</comment>
<dbReference type="Pfam" id="PF08281">
    <property type="entry name" value="Sigma70_r4_2"/>
    <property type="match status" value="1"/>
</dbReference>
<dbReference type="InterPro" id="IPR007627">
    <property type="entry name" value="RNA_pol_sigma70_r2"/>
</dbReference>
<dbReference type="RefSeq" id="WP_344045423.1">
    <property type="nucleotide sequence ID" value="NZ_BAAAPB010000002.1"/>
</dbReference>
<dbReference type="InterPro" id="IPR039425">
    <property type="entry name" value="RNA_pol_sigma-70-like"/>
</dbReference>
<dbReference type="SUPFAM" id="SSF88946">
    <property type="entry name" value="Sigma2 domain of RNA polymerase sigma factors"/>
    <property type="match status" value="1"/>
</dbReference>
<dbReference type="NCBIfam" id="TIGR02937">
    <property type="entry name" value="sigma70-ECF"/>
    <property type="match status" value="1"/>
</dbReference>
<dbReference type="InterPro" id="IPR013249">
    <property type="entry name" value="RNA_pol_sigma70_r4_t2"/>
</dbReference>
<keyword evidence="9" id="KW-1185">Reference proteome</keyword>
<feature type="domain" description="RNA polymerase sigma-70 region 2" evidence="6">
    <location>
        <begin position="44"/>
        <end position="108"/>
    </location>
</feature>
<keyword evidence="2" id="KW-0805">Transcription regulation</keyword>
<evidence type="ECO:0000256" key="5">
    <source>
        <dbReference type="ARBA" id="ARBA00023163"/>
    </source>
</evidence>
<evidence type="ECO:0000256" key="1">
    <source>
        <dbReference type="ARBA" id="ARBA00010641"/>
    </source>
</evidence>
<evidence type="ECO:0000259" key="6">
    <source>
        <dbReference type="Pfam" id="PF04542"/>
    </source>
</evidence>
<feature type="domain" description="RNA polymerase sigma factor 70 region 4 type 2" evidence="7">
    <location>
        <begin position="135"/>
        <end position="186"/>
    </location>
</feature>
<evidence type="ECO:0000256" key="2">
    <source>
        <dbReference type="ARBA" id="ARBA00023015"/>
    </source>
</evidence>
<dbReference type="Gene3D" id="1.10.1740.10">
    <property type="match status" value="1"/>
</dbReference>
<dbReference type="Gene3D" id="1.10.10.10">
    <property type="entry name" value="Winged helix-like DNA-binding domain superfamily/Winged helix DNA-binding domain"/>
    <property type="match status" value="1"/>
</dbReference>
<organism evidence="8 9">
    <name type="scientific">Nocardioides panacihumi</name>
    <dbReference type="NCBI Taxonomy" id="400774"/>
    <lineage>
        <taxon>Bacteria</taxon>
        <taxon>Bacillati</taxon>
        <taxon>Actinomycetota</taxon>
        <taxon>Actinomycetes</taxon>
        <taxon>Propionibacteriales</taxon>
        <taxon>Nocardioidaceae</taxon>
        <taxon>Nocardioides</taxon>
    </lineage>
</organism>